<dbReference type="Proteomes" id="UP001172082">
    <property type="component" value="Unassembled WGS sequence"/>
</dbReference>
<evidence type="ECO:0000313" key="1">
    <source>
        <dbReference type="EMBL" id="MDN5202815.1"/>
    </source>
</evidence>
<comment type="caution">
    <text evidence="1">The sequence shown here is derived from an EMBL/GenBank/DDBJ whole genome shotgun (WGS) entry which is preliminary data.</text>
</comment>
<sequence>MTNPRDDNAKSYVIDLDFGTDSVRSVLVDSSNGQTFRSEVFWYPRWKEGETFGFIFLFKWLNNSYLFGGLEMIPNIFPTYLRKRFEANIFLSISCPTEHTRSQNHLF</sequence>
<proteinExistence type="predicted"/>
<keyword evidence="2" id="KW-1185">Reference proteome</keyword>
<gene>
    <name evidence="1" type="ORF">QQ008_15605</name>
</gene>
<reference evidence="1" key="1">
    <citation type="submission" date="2023-06" db="EMBL/GenBank/DDBJ databases">
        <title>Genomic of Parafulvivirga corallium.</title>
        <authorList>
            <person name="Wang G."/>
        </authorList>
    </citation>
    <scope>NUCLEOTIDE SEQUENCE</scope>
    <source>
        <strain evidence="1">BMA10</strain>
    </source>
</reference>
<dbReference type="EMBL" id="JAUJEA010000005">
    <property type="protein sequence ID" value="MDN5202815.1"/>
    <property type="molecule type" value="Genomic_DNA"/>
</dbReference>
<name>A0ABT8KTK9_9BACT</name>
<accession>A0ABT8KTK9</accession>
<evidence type="ECO:0000313" key="2">
    <source>
        <dbReference type="Proteomes" id="UP001172082"/>
    </source>
</evidence>
<organism evidence="1 2">
    <name type="scientific">Splendidivirga corallicola</name>
    <dbReference type="NCBI Taxonomy" id="3051826"/>
    <lineage>
        <taxon>Bacteria</taxon>
        <taxon>Pseudomonadati</taxon>
        <taxon>Bacteroidota</taxon>
        <taxon>Cytophagia</taxon>
        <taxon>Cytophagales</taxon>
        <taxon>Splendidivirgaceae</taxon>
        <taxon>Splendidivirga</taxon>
    </lineage>
</organism>
<protein>
    <recommendedName>
        <fullName evidence="3">Carbohydrate kinase FGGY N-terminal domain-containing protein</fullName>
    </recommendedName>
</protein>
<evidence type="ECO:0008006" key="3">
    <source>
        <dbReference type="Google" id="ProtNLM"/>
    </source>
</evidence>